<accession>A0A078BB69</accession>
<evidence type="ECO:0000256" key="2">
    <source>
        <dbReference type="ARBA" id="ARBA00009457"/>
    </source>
</evidence>
<evidence type="ECO:0000256" key="4">
    <source>
        <dbReference type="ARBA" id="ARBA00022989"/>
    </source>
</evidence>
<dbReference type="PANTHER" id="PTHR10926">
    <property type="entry name" value="CELL CYCLE CONTROL PROTEIN 50"/>
    <property type="match status" value="1"/>
</dbReference>
<protein>
    <submittedName>
        <fullName evidence="8">Lem3 (Ligand-effect modulator 3) family protein</fullName>
    </submittedName>
</protein>
<dbReference type="Pfam" id="PF03381">
    <property type="entry name" value="CDC50"/>
    <property type="match status" value="1"/>
</dbReference>
<comment type="subcellular location">
    <subcellularLocation>
        <location evidence="1">Membrane</location>
        <topology evidence="1">Multi-pass membrane protein</topology>
    </subcellularLocation>
</comment>
<evidence type="ECO:0000256" key="5">
    <source>
        <dbReference type="ARBA" id="ARBA00023136"/>
    </source>
</evidence>
<dbReference type="EMBL" id="CCKQ01019421">
    <property type="protein sequence ID" value="CDW91436.1"/>
    <property type="molecule type" value="Genomic_DNA"/>
</dbReference>
<keyword evidence="4 7" id="KW-1133">Transmembrane helix</keyword>
<proteinExistence type="inferred from homology"/>
<keyword evidence="3 7" id="KW-0812">Transmembrane</keyword>
<evidence type="ECO:0000313" key="9">
    <source>
        <dbReference type="Proteomes" id="UP000039865"/>
    </source>
</evidence>
<keyword evidence="5 6" id="KW-0472">Membrane</keyword>
<dbReference type="AlphaFoldDB" id="A0A078BB69"/>
<dbReference type="OrthoDB" id="340608at2759"/>
<dbReference type="PANTHER" id="PTHR10926:SF0">
    <property type="entry name" value="CDC50, ISOFORM A"/>
    <property type="match status" value="1"/>
</dbReference>
<evidence type="ECO:0000256" key="7">
    <source>
        <dbReference type="SAM" id="Phobius"/>
    </source>
</evidence>
<dbReference type="GO" id="GO:0005794">
    <property type="term" value="C:Golgi apparatus"/>
    <property type="evidence" value="ECO:0007669"/>
    <property type="project" value="TreeGrafter"/>
</dbReference>
<reference evidence="8 9" key="1">
    <citation type="submission" date="2014-06" db="EMBL/GenBank/DDBJ databases">
        <authorList>
            <person name="Swart Estienne"/>
        </authorList>
    </citation>
    <scope>NUCLEOTIDE SEQUENCE [LARGE SCALE GENOMIC DNA]</scope>
    <source>
        <strain evidence="8 9">130c</strain>
    </source>
</reference>
<feature type="transmembrane region" description="Helical" evidence="7">
    <location>
        <begin position="294"/>
        <end position="319"/>
    </location>
</feature>
<gene>
    <name evidence="8" type="primary">Contig18362.g19505</name>
    <name evidence="8" type="ORF">STYLEM_20591</name>
</gene>
<evidence type="ECO:0000256" key="3">
    <source>
        <dbReference type="ARBA" id="ARBA00022692"/>
    </source>
</evidence>
<evidence type="ECO:0000313" key="8">
    <source>
        <dbReference type="EMBL" id="CDW91436.1"/>
    </source>
</evidence>
<comment type="similarity">
    <text evidence="2 6">Belongs to the CDC50/LEM3 family.</text>
</comment>
<name>A0A078BB69_STYLE</name>
<evidence type="ECO:0000256" key="6">
    <source>
        <dbReference type="PIRNR" id="PIRNR015840"/>
    </source>
</evidence>
<dbReference type="InterPro" id="IPR005045">
    <property type="entry name" value="CDC50/LEM3_fam"/>
</dbReference>
<evidence type="ECO:0000256" key="1">
    <source>
        <dbReference type="ARBA" id="ARBA00004141"/>
    </source>
</evidence>
<organism evidence="8 9">
    <name type="scientific">Stylonychia lemnae</name>
    <name type="common">Ciliate</name>
    <dbReference type="NCBI Taxonomy" id="5949"/>
    <lineage>
        <taxon>Eukaryota</taxon>
        <taxon>Sar</taxon>
        <taxon>Alveolata</taxon>
        <taxon>Ciliophora</taxon>
        <taxon>Intramacronucleata</taxon>
        <taxon>Spirotrichea</taxon>
        <taxon>Stichotrichia</taxon>
        <taxon>Sporadotrichida</taxon>
        <taxon>Oxytrichidae</taxon>
        <taxon>Stylonychinae</taxon>
        <taxon>Stylonychia</taxon>
    </lineage>
</organism>
<dbReference type="FunCoup" id="A0A078BB69">
    <property type="interactions" value="74"/>
</dbReference>
<keyword evidence="9" id="KW-1185">Reference proteome</keyword>
<feature type="transmembrane region" description="Helical" evidence="7">
    <location>
        <begin position="41"/>
        <end position="61"/>
    </location>
</feature>
<sequence length="328" mass="37632">MDISEEEKQKIREKVEKLKNSRFKQQTLPAWRPIPSFKSTMITFTVFGIIFLALGIALYVMSDQIKEVTYQYDDDETCKQNIGEGKKCTVPIVIKEGIDQPIYVYYQLDNFYQNHRRYVKSRSFDQLKGKQLSTSDVNTDCDPIVKNKDTGKTTSINGKPLNADDVAWPCGLVAKSFFNDNYTLADPKGAVVDINQKGIAWESDKEYKFANWKGNNSAVTYKDVQWIDVEDEHFIVWMRTAGLPSFRKLWGKIEKRLEPGTYQLTIDNRYDVSSFDGQKSFVLSTTNTLGGKNYFLAICYIVVGALCILFAIIFLVAFLKKRSSRHND</sequence>
<dbReference type="InParanoid" id="A0A078BB69"/>
<dbReference type="GO" id="GO:0005886">
    <property type="term" value="C:plasma membrane"/>
    <property type="evidence" value="ECO:0007669"/>
    <property type="project" value="TreeGrafter"/>
</dbReference>
<dbReference type="Proteomes" id="UP000039865">
    <property type="component" value="Unassembled WGS sequence"/>
</dbReference>
<dbReference type="OMA" id="TWNNDQP"/>
<dbReference type="GO" id="GO:0005783">
    <property type="term" value="C:endoplasmic reticulum"/>
    <property type="evidence" value="ECO:0007669"/>
    <property type="project" value="TreeGrafter"/>
</dbReference>
<dbReference type="PIRSF" id="PIRSF015840">
    <property type="entry name" value="DUF284_TM_euk"/>
    <property type="match status" value="1"/>
</dbReference>